<organism evidence="2 3">
    <name type="scientific">Nitrosococcus halophilus (strain Nc4)</name>
    <dbReference type="NCBI Taxonomy" id="472759"/>
    <lineage>
        <taxon>Bacteria</taxon>
        <taxon>Pseudomonadati</taxon>
        <taxon>Pseudomonadota</taxon>
        <taxon>Gammaproteobacteria</taxon>
        <taxon>Chromatiales</taxon>
        <taxon>Chromatiaceae</taxon>
        <taxon>Nitrosococcus</taxon>
    </lineage>
</organism>
<dbReference type="InterPro" id="IPR003779">
    <property type="entry name" value="CMD-like"/>
</dbReference>
<evidence type="ECO:0000313" key="2">
    <source>
        <dbReference type="EMBL" id="ADE14840.1"/>
    </source>
</evidence>
<dbReference type="KEGG" id="nhl:Nhal_1714"/>
<feature type="domain" description="Carboxymuconolactone decarboxylase-like" evidence="1">
    <location>
        <begin position="54"/>
        <end position="125"/>
    </location>
</feature>
<dbReference type="EMBL" id="CP001798">
    <property type="protein sequence ID" value="ADE14840.1"/>
    <property type="molecule type" value="Genomic_DNA"/>
</dbReference>
<reference evidence="3" key="1">
    <citation type="submission" date="2010-04" db="EMBL/GenBank/DDBJ databases">
        <title>Complete genome sequence of Nitrosococcus halophilus Nc4, a salt-adapted, aerobic obligate ammonia-oxidizing sulfur purple bacterium.</title>
        <authorList>
            <consortium name="US DOE Joint Genome Institute"/>
            <person name="Campbell M.A."/>
            <person name="Malfatti S.A."/>
            <person name="Chain P.S.G."/>
            <person name="Heidelberg J.F."/>
            <person name="Ward B.B."/>
            <person name="Klotz M.G."/>
        </authorList>
    </citation>
    <scope>NUCLEOTIDE SEQUENCE [LARGE SCALE GENOMIC DNA]</scope>
    <source>
        <strain evidence="3">Nc4</strain>
    </source>
</reference>
<dbReference type="SUPFAM" id="SSF69118">
    <property type="entry name" value="AhpD-like"/>
    <property type="match status" value="1"/>
</dbReference>
<dbReference type="GO" id="GO:0051920">
    <property type="term" value="F:peroxiredoxin activity"/>
    <property type="evidence" value="ECO:0007669"/>
    <property type="project" value="InterPro"/>
</dbReference>
<sequence>MPVISTPPEYRFPWYIRLLFWIQKRRYGAVFEGARLWGRIPKVFVPFVLLYRAIDRRSSPIDPQLRSLVMVRVSQINHCAFCVDLNSAMVLQRGLEPDKLMALSEFKASSLFNDREKTVLAYAEAMTYQERQPTGDHFEQLRRHFDEETIIELTGLIAFQNMSSKFNTALGVESQGFCVIPAQEKRIKGN</sequence>
<dbReference type="STRING" id="472759.Nhal_1714"/>
<dbReference type="RefSeq" id="WP_013032727.1">
    <property type="nucleotide sequence ID" value="NC_013960.1"/>
</dbReference>
<keyword evidence="3" id="KW-1185">Reference proteome</keyword>
<dbReference type="Proteomes" id="UP000001844">
    <property type="component" value="Chromosome"/>
</dbReference>
<dbReference type="Gene3D" id="1.20.1290.10">
    <property type="entry name" value="AhpD-like"/>
    <property type="match status" value="1"/>
</dbReference>
<dbReference type="eggNOG" id="COG2128">
    <property type="taxonomic scope" value="Bacteria"/>
</dbReference>
<name>D5C2I1_NITHN</name>
<evidence type="ECO:0000259" key="1">
    <source>
        <dbReference type="Pfam" id="PF02627"/>
    </source>
</evidence>
<protein>
    <submittedName>
        <fullName evidence="2">Alkylhydroperoxidase like protein, AhpD family</fullName>
    </submittedName>
</protein>
<dbReference type="InterPro" id="IPR029032">
    <property type="entry name" value="AhpD-like"/>
</dbReference>
<accession>D5C2I1</accession>
<dbReference type="PANTHER" id="PTHR34846">
    <property type="entry name" value="4-CARBOXYMUCONOLACTONE DECARBOXYLASE FAMILY PROTEIN (AFU_ORTHOLOGUE AFUA_6G11590)"/>
    <property type="match status" value="1"/>
</dbReference>
<dbReference type="HOGENOM" id="CLU_082760_7_2_6"/>
<dbReference type="OrthoDB" id="9801997at2"/>
<evidence type="ECO:0000313" key="3">
    <source>
        <dbReference type="Proteomes" id="UP000001844"/>
    </source>
</evidence>
<gene>
    <name evidence="2" type="ordered locus">Nhal_1714</name>
</gene>
<dbReference type="AlphaFoldDB" id="D5C2I1"/>
<proteinExistence type="predicted"/>
<dbReference type="Pfam" id="PF02627">
    <property type="entry name" value="CMD"/>
    <property type="match status" value="1"/>
</dbReference>
<dbReference type="PANTHER" id="PTHR34846:SF10">
    <property type="entry name" value="CYTOPLASMIC PROTEIN"/>
    <property type="match status" value="1"/>
</dbReference>